<name>A0A8H7ETS1_9FUNG</name>
<reference evidence="1" key="1">
    <citation type="submission" date="2020-01" db="EMBL/GenBank/DDBJ databases">
        <title>Genome Sequencing of Three Apophysomyces-Like Fungal Strains Confirms a Novel Fungal Genus in the Mucoromycota with divergent Burkholderia-like Endosymbiotic Bacteria.</title>
        <authorList>
            <person name="Stajich J.E."/>
            <person name="Macias A.M."/>
            <person name="Carter-House D."/>
            <person name="Lovett B."/>
            <person name="Kasson L.R."/>
            <person name="Berry K."/>
            <person name="Grigoriev I."/>
            <person name="Chang Y."/>
            <person name="Spatafora J."/>
            <person name="Kasson M.T."/>
        </authorList>
    </citation>
    <scope>NUCLEOTIDE SEQUENCE</scope>
    <source>
        <strain evidence="1">NRRL A-21654</strain>
    </source>
</reference>
<accession>A0A8H7ETS1</accession>
<keyword evidence="2" id="KW-1185">Reference proteome</keyword>
<proteinExistence type="predicted"/>
<evidence type="ECO:0000313" key="2">
    <source>
        <dbReference type="Proteomes" id="UP000605846"/>
    </source>
</evidence>
<evidence type="ECO:0000313" key="1">
    <source>
        <dbReference type="EMBL" id="KAF7731637.1"/>
    </source>
</evidence>
<dbReference type="Proteomes" id="UP000605846">
    <property type="component" value="Unassembled WGS sequence"/>
</dbReference>
<dbReference type="OrthoDB" id="2275967at2759"/>
<organism evidence="1 2">
    <name type="scientific">Apophysomyces ossiformis</name>
    <dbReference type="NCBI Taxonomy" id="679940"/>
    <lineage>
        <taxon>Eukaryota</taxon>
        <taxon>Fungi</taxon>
        <taxon>Fungi incertae sedis</taxon>
        <taxon>Mucoromycota</taxon>
        <taxon>Mucoromycotina</taxon>
        <taxon>Mucoromycetes</taxon>
        <taxon>Mucorales</taxon>
        <taxon>Mucorineae</taxon>
        <taxon>Mucoraceae</taxon>
        <taxon>Apophysomyces</taxon>
    </lineage>
</organism>
<dbReference type="EMBL" id="JABAYA010000008">
    <property type="protein sequence ID" value="KAF7731637.1"/>
    <property type="molecule type" value="Genomic_DNA"/>
</dbReference>
<dbReference type="AlphaFoldDB" id="A0A8H7ETS1"/>
<sequence>MANVLAARIRDVYDAQADLRHSEVMLNSTCIWPALRSSIYAVDKSRLKFYPGEERLHAVQLQLRAAGYEENSFYKADAVVRTIVNDNQLEILLLETSNALDCTTKAKKSFDFYKALYGTVAMLKSVADVFKYADFSLFSCLKLYFVHVSGMQIPKALKSLALIKFWLGKEVRLWSVRNPSEKLFVVLREDKSTVPCSVNDEEKTILSFIQFFWMLKVQKLAG</sequence>
<gene>
    <name evidence="1" type="ORF">EC973_008806</name>
</gene>
<comment type="caution">
    <text evidence="1">The sequence shown here is derived from an EMBL/GenBank/DDBJ whole genome shotgun (WGS) entry which is preliminary data.</text>
</comment>
<protein>
    <submittedName>
        <fullName evidence="1">Uncharacterized protein</fullName>
    </submittedName>
</protein>